<keyword evidence="14" id="KW-1185">Reference proteome</keyword>
<keyword evidence="3 10" id="KW-0963">Cytoplasm</keyword>
<dbReference type="GO" id="GO:0070475">
    <property type="term" value="P:rRNA base methylation"/>
    <property type="evidence" value="ECO:0007669"/>
    <property type="project" value="TreeGrafter"/>
</dbReference>
<dbReference type="KEGG" id="aagg:ETAA8_14680"/>
<evidence type="ECO:0000256" key="10">
    <source>
        <dbReference type="PIRNR" id="PIRNR015601"/>
    </source>
</evidence>
<comment type="subcellular location">
    <subcellularLocation>
        <location evidence="1 10">Cytoplasm</location>
    </subcellularLocation>
</comment>
<evidence type="ECO:0000256" key="1">
    <source>
        <dbReference type="ARBA" id="ARBA00004496"/>
    </source>
</evidence>
<comment type="similarity">
    <text evidence="2 10">Belongs to the RNA methyltransferase RsmE family.</text>
</comment>
<dbReference type="OrthoDB" id="9815641at2"/>
<dbReference type="InterPro" id="IPR029028">
    <property type="entry name" value="Alpha/beta_knot_MTases"/>
</dbReference>
<dbReference type="EC" id="2.1.1.193" evidence="10"/>
<dbReference type="InterPro" id="IPR046886">
    <property type="entry name" value="RsmE_MTase_dom"/>
</dbReference>
<comment type="catalytic activity">
    <reaction evidence="9 10">
        <text>uridine(1498) in 16S rRNA + S-adenosyl-L-methionine = N(3)-methyluridine(1498) in 16S rRNA + S-adenosyl-L-homocysteine + H(+)</text>
        <dbReference type="Rhea" id="RHEA:42920"/>
        <dbReference type="Rhea" id="RHEA-COMP:10283"/>
        <dbReference type="Rhea" id="RHEA-COMP:10284"/>
        <dbReference type="ChEBI" id="CHEBI:15378"/>
        <dbReference type="ChEBI" id="CHEBI:57856"/>
        <dbReference type="ChEBI" id="CHEBI:59789"/>
        <dbReference type="ChEBI" id="CHEBI:65315"/>
        <dbReference type="ChEBI" id="CHEBI:74502"/>
        <dbReference type="EC" id="2.1.1.193"/>
    </reaction>
</comment>
<evidence type="ECO:0000256" key="2">
    <source>
        <dbReference type="ARBA" id="ARBA00005528"/>
    </source>
</evidence>
<sequence>MSERFFIEPPIVGDRALLTGSEVHHLAGVMRAKVGDEITLFDGSGCEFTGRIELLKKDRCELAIVARQEISREPAIAVIAGVALPKGDRQKWLVEKITELGVTELVPLLTTRGVVQPGEQAASRLKRSVIEASKQCGRNRLLEIGTPVRAQDWFVQVPASETRLLADPAGVPLANALSSNSPTRVYVAVGPEGGLTAEEVAAAKSAGWQSVSLGRSILRIETAAIAFAACLIGRGESAQ</sequence>
<gene>
    <name evidence="13" type="primary">rsmE</name>
    <name evidence="13" type="ORF">ETAA8_14680</name>
</gene>
<dbReference type="PANTHER" id="PTHR30027:SF3">
    <property type="entry name" value="16S RRNA (URACIL(1498)-N(3))-METHYLTRANSFERASE"/>
    <property type="match status" value="1"/>
</dbReference>
<keyword evidence="4 10" id="KW-0698">rRNA processing</keyword>
<dbReference type="Proteomes" id="UP000315017">
    <property type="component" value="Chromosome"/>
</dbReference>
<dbReference type="Gene3D" id="3.40.1280.10">
    <property type="match status" value="1"/>
</dbReference>
<reference evidence="13 14" key="1">
    <citation type="submission" date="2019-02" db="EMBL/GenBank/DDBJ databases">
        <title>Deep-cultivation of Planctomycetes and their phenomic and genomic characterization uncovers novel biology.</title>
        <authorList>
            <person name="Wiegand S."/>
            <person name="Jogler M."/>
            <person name="Boedeker C."/>
            <person name="Pinto D."/>
            <person name="Vollmers J."/>
            <person name="Rivas-Marin E."/>
            <person name="Kohn T."/>
            <person name="Peeters S.H."/>
            <person name="Heuer A."/>
            <person name="Rast P."/>
            <person name="Oberbeckmann S."/>
            <person name="Bunk B."/>
            <person name="Jeske O."/>
            <person name="Meyerdierks A."/>
            <person name="Storesund J.E."/>
            <person name="Kallscheuer N."/>
            <person name="Luecker S."/>
            <person name="Lage O.M."/>
            <person name="Pohl T."/>
            <person name="Merkel B.J."/>
            <person name="Hornburger P."/>
            <person name="Mueller R.-W."/>
            <person name="Bruemmer F."/>
            <person name="Labrenz M."/>
            <person name="Spormann A.M."/>
            <person name="Op den Camp H."/>
            <person name="Overmann J."/>
            <person name="Amann R."/>
            <person name="Jetten M.S.M."/>
            <person name="Mascher T."/>
            <person name="Medema M.H."/>
            <person name="Devos D.P."/>
            <person name="Kaster A.-K."/>
            <person name="Ovreas L."/>
            <person name="Rohde M."/>
            <person name="Galperin M.Y."/>
            <person name="Jogler C."/>
        </authorList>
    </citation>
    <scope>NUCLEOTIDE SEQUENCE [LARGE SCALE GENOMIC DNA]</scope>
    <source>
        <strain evidence="13 14">ETA_A8</strain>
    </source>
</reference>
<evidence type="ECO:0000256" key="9">
    <source>
        <dbReference type="ARBA" id="ARBA00047944"/>
    </source>
</evidence>
<feature type="domain" description="Ribosomal RNA small subunit methyltransferase E PUA-like" evidence="12">
    <location>
        <begin position="18"/>
        <end position="64"/>
    </location>
</feature>
<dbReference type="GO" id="GO:0005737">
    <property type="term" value="C:cytoplasm"/>
    <property type="evidence" value="ECO:0007669"/>
    <property type="project" value="UniProtKB-SubCell"/>
</dbReference>
<proteinExistence type="inferred from homology"/>
<dbReference type="AlphaFoldDB" id="A0A517Y827"/>
<dbReference type="Pfam" id="PF20260">
    <property type="entry name" value="PUA_4"/>
    <property type="match status" value="1"/>
</dbReference>
<dbReference type="InterPro" id="IPR029026">
    <property type="entry name" value="tRNA_m1G_MTases_N"/>
</dbReference>
<dbReference type="RefSeq" id="WP_145086875.1">
    <property type="nucleotide sequence ID" value="NZ_CP036274.1"/>
</dbReference>
<evidence type="ECO:0000259" key="11">
    <source>
        <dbReference type="Pfam" id="PF04452"/>
    </source>
</evidence>
<evidence type="ECO:0000313" key="14">
    <source>
        <dbReference type="Proteomes" id="UP000315017"/>
    </source>
</evidence>
<evidence type="ECO:0000256" key="5">
    <source>
        <dbReference type="ARBA" id="ARBA00022603"/>
    </source>
</evidence>
<dbReference type="GO" id="GO:0070042">
    <property type="term" value="F:rRNA (uridine-N3-)-methyltransferase activity"/>
    <property type="evidence" value="ECO:0007669"/>
    <property type="project" value="TreeGrafter"/>
</dbReference>
<feature type="domain" description="Ribosomal RNA small subunit methyltransferase E methyltransferase" evidence="11">
    <location>
        <begin position="75"/>
        <end position="230"/>
    </location>
</feature>
<keyword evidence="6 10" id="KW-0808">Transferase</keyword>
<evidence type="ECO:0000313" key="13">
    <source>
        <dbReference type="EMBL" id="QDU26390.1"/>
    </source>
</evidence>
<evidence type="ECO:0000259" key="12">
    <source>
        <dbReference type="Pfam" id="PF20260"/>
    </source>
</evidence>
<dbReference type="SUPFAM" id="SSF75217">
    <property type="entry name" value="alpha/beta knot"/>
    <property type="match status" value="1"/>
</dbReference>
<evidence type="ECO:0000256" key="6">
    <source>
        <dbReference type="ARBA" id="ARBA00022679"/>
    </source>
</evidence>
<name>A0A517Y827_9BACT</name>
<keyword evidence="7 10" id="KW-0949">S-adenosyl-L-methionine</keyword>
<evidence type="ECO:0000256" key="4">
    <source>
        <dbReference type="ARBA" id="ARBA00022552"/>
    </source>
</evidence>
<keyword evidence="5 10" id="KW-0489">Methyltransferase</keyword>
<dbReference type="EMBL" id="CP036274">
    <property type="protein sequence ID" value="QDU26390.1"/>
    <property type="molecule type" value="Genomic_DNA"/>
</dbReference>
<dbReference type="InterPro" id="IPR015947">
    <property type="entry name" value="PUA-like_sf"/>
</dbReference>
<accession>A0A517Y827</accession>
<protein>
    <recommendedName>
        <fullName evidence="10">Ribosomal RNA small subunit methyltransferase E</fullName>
        <ecNumber evidence="10">2.1.1.193</ecNumber>
    </recommendedName>
</protein>
<evidence type="ECO:0000256" key="7">
    <source>
        <dbReference type="ARBA" id="ARBA00022691"/>
    </source>
</evidence>
<dbReference type="SUPFAM" id="SSF88697">
    <property type="entry name" value="PUA domain-like"/>
    <property type="match status" value="1"/>
</dbReference>
<evidence type="ECO:0000256" key="3">
    <source>
        <dbReference type="ARBA" id="ARBA00022490"/>
    </source>
</evidence>
<evidence type="ECO:0000256" key="8">
    <source>
        <dbReference type="ARBA" id="ARBA00025699"/>
    </source>
</evidence>
<organism evidence="13 14">
    <name type="scientific">Anatilimnocola aggregata</name>
    <dbReference type="NCBI Taxonomy" id="2528021"/>
    <lineage>
        <taxon>Bacteria</taxon>
        <taxon>Pseudomonadati</taxon>
        <taxon>Planctomycetota</taxon>
        <taxon>Planctomycetia</taxon>
        <taxon>Pirellulales</taxon>
        <taxon>Pirellulaceae</taxon>
        <taxon>Anatilimnocola</taxon>
    </lineage>
</organism>
<dbReference type="PANTHER" id="PTHR30027">
    <property type="entry name" value="RIBOSOMAL RNA SMALL SUBUNIT METHYLTRANSFERASE E"/>
    <property type="match status" value="1"/>
</dbReference>
<dbReference type="CDD" id="cd18084">
    <property type="entry name" value="RsmE-like"/>
    <property type="match status" value="1"/>
</dbReference>
<dbReference type="Pfam" id="PF04452">
    <property type="entry name" value="Methyltrans_RNA"/>
    <property type="match status" value="1"/>
</dbReference>
<dbReference type="NCBIfam" id="TIGR00046">
    <property type="entry name" value="RsmE family RNA methyltransferase"/>
    <property type="match status" value="1"/>
</dbReference>
<dbReference type="PIRSF" id="PIRSF015601">
    <property type="entry name" value="MTase_slr0722"/>
    <property type="match status" value="1"/>
</dbReference>
<dbReference type="InterPro" id="IPR046887">
    <property type="entry name" value="RsmE_PUA-like"/>
</dbReference>
<dbReference type="InterPro" id="IPR006700">
    <property type="entry name" value="RsmE"/>
</dbReference>
<comment type="function">
    <text evidence="8 10">Specifically methylates the N3 position of the uracil ring of uridine 1498 (m3U1498) in 16S rRNA. Acts on the fully assembled 30S ribosomal subunit.</text>
</comment>